<gene>
    <name evidence="8" type="ORF">J2X19_003812</name>
</gene>
<evidence type="ECO:0000259" key="7">
    <source>
        <dbReference type="PROSITE" id="PS50109"/>
    </source>
</evidence>
<dbReference type="Pfam" id="PF00512">
    <property type="entry name" value="HisKA"/>
    <property type="match status" value="1"/>
</dbReference>
<dbReference type="EMBL" id="JAVDXT010000004">
    <property type="protein sequence ID" value="MDR7379118.1"/>
    <property type="molecule type" value="Genomic_DNA"/>
</dbReference>
<dbReference type="SMART" id="SM00388">
    <property type="entry name" value="HisKA"/>
    <property type="match status" value="1"/>
</dbReference>
<dbReference type="SUPFAM" id="SSF47384">
    <property type="entry name" value="Homodimeric domain of signal transducing histidine kinase"/>
    <property type="match status" value="1"/>
</dbReference>
<sequence length="249" mass="27233">MTQPDTATQIAELQARLQQSEARNAALQDELEHFVRNVSHDLRAPLRHISAYAPLVREMLAEGEDPAPCLDTLEQSARSMARMVDALLELSRLGRIPLQCQPLDMAALVAEARRELAADCAGRNIAWQLPDTWPALNGDAALLRQLWRHLLSNAIKFTRPRLQAQIAMGWEPAAEGFSFWVRDNGVGFNPAASGTMFGLFQRLHTVSEFEGAGIGLALARKIVQRHGGSMSAQAVQDGGCTVRFTLAAG</sequence>
<dbReference type="PANTHER" id="PTHR42878">
    <property type="entry name" value="TWO-COMPONENT HISTIDINE KINASE"/>
    <property type="match status" value="1"/>
</dbReference>
<dbReference type="InterPro" id="IPR003661">
    <property type="entry name" value="HisK_dim/P_dom"/>
</dbReference>
<dbReference type="InterPro" id="IPR036097">
    <property type="entry name" value="HisK_dim/P_sf"/>
</dbReference>
<dbReference type="GO" id="GO:0016301">
    <property type="term" value="F:kinase activity"/>
    <property type="evidence" value="ECO:0007669"/>
    <property type="project" value="UniProtKB-KW"/>
</dbReference>
<dbReference type="EC" id="2.7.13.3" evidence="2"/>
<dbReference type="Gene3D" id="3.30.565.10">
    <property type="entry name" value="Histidine kinase-like ATPase, C-terminal domain"/>
    <property type="match status" value="1"/>
</dbReference>
<evidence type="ECO:0000313" key="8">
    <source>
        <dbReference type="EMBL" id="MDR7379118.1"/>
    </source>
</evidence>
<dbReference type="Pfam" id="PF02518">
    <property type="entry name" value="HATPase_c"/>
    <property type="match status" value="1"/>
</dbReference>
<dbReference type="InterPro" id="IPR004358">
    <property type="entry name" value="Sig_transdc_His_kin-like_C"/>
</dbReference>
<dbReference type="InterPro" id="IPR036890">
    <property type="entry name" value="HATPase_C_sf"/>
</dbReference>
<feature type="domain" description="Histidine kinase" evidence="7">
    <location>
        <begin position="37"/>
        <end position="249"/>
    </location>
</feature>
<dbReference type="SMART" id="SM00387">
    <property type="entry name" value="HATPase_c"/>
    <property type="match status" value="1"/>
</dbReference>
<feature type="coiled-coil region" evidence="6">
    <location>
        <begin position="10"/>
        <end position="37"/>
    </location>
</feature>
<evidence type="ECO:0000313" key="9">
    <source>
        <dbReference type="Proteomes" id="UP001180487"/>
    </source>
</evidence>
<keyword evidence="6" id="KW-0175">Coiled coil</keyword>
<dbReference type="RefSeq" id="WP_310375528.1">
    <property type="nucleotide sequence ID" value="NZ_JAVDXT010000004.1"/>
</dbReference>
<keyword evidence="9" id="KW-1185">Reference proteome</keyword>
<accession>A0ABU2CCS2</accession>
<comment type="caution">
    <text evidence="8">The sequence shown here is derived from an EMBL/GenBank/DDBJ whole genome shotgun (WGS) entry which is preliminary data.</text>
</comment>
<organism evidence="8 9">
    <name type="scientific">Rhodoferax ferrireducens</name>
    <dbReference type="NCBI Taxonomy" id="192843"/>
    <lineage>
        <taxon>Bacteria</taxon>
        <taxon>Pseudomonadati</taxon>
        <taxon>Pseudomonadota</taxon>
        <taxon>Betaproteobacteria</taxon>
        <taxon>Burkholderiales</taxon>
        <taxon>Comamonadaceae</taxon>
        <taxon>Rhodoferax</taxon>
    </lineage>
</organism>
<reference evidence="8 9" key="1">
    <citation type="submission" date="2023-07" db="EMBL/GenBank/DDBJ databases">
        <title>Sorghum-associated microbial communities from plants grown in Nebraska, USA.</title>
        <authorList>
            <person name="Schachtman D."/>
        </authorList>
    </citation>
    <scope>NUCLEOTIDE SEQUENCE [LARGE SCALE GENOMIC DNA]</scope>
    <source>
        <strain evidence="8 9">BE313</strain>
    </source>
</reference>
<comment type="catalytic activity">
    <reaction evidence="1">
        <text>ATP + protein L-histidine = ADP + protein N-phospho-L-histidine.</text>
        <dbReference type="EC" id="2.7.13.3"/>
    </reaction>
</comment>
<dbReference type="InterPro" id="IPR050351">
    <property type="entry name" value="BphY/WalK/GraS-like"/>
</dbReference>
<evidence type="ECO:0000256" key="3">
    <source>
        <dbReference type="ARBA" id="ARBA00022553"/>
    </source>
</evidence>
<evidence type="ECO:0000256" key="4">
    <source>
        <dbReference type="ARBA" id="ARBA00022679"/>
    </source>
</evidence>
<dbReference type="PROSITE" id="PS50109">
    <property type="entry name" value="HIS_KIN"/>
    <property type="match status" value="1"/>
</dbReference>
<proteinExistence type="predicted"/>
<dbReference type="CDD" id="cd00082">
    <property type="entry name" value="HisKA"/>
    <property type="match status" value="1"/>
</dbReference>
<keyword evidence="3" id="KW-0597">Phosphoprotein</keyword>
<protein>
    <recommendedName>
        <fullName evidence="2">histidine kinase</fullName>
        <ecNumber evidence="2">2.7.13.3</ecNumber>
    </recommendedName>
</protein>
<dbReference type="Proteomes" id="UP001180487">
    <property type="component" value="Unassembled WGS sequence"/>
</dbReference>
<name>A0ABU2CCS2_9BURK</name>
<evidence type="ECO:0000256" key="2">
    <source>
        <dbReference type="ARBA" id="ARBA00012438"/>
    </source>
</evidence>
<keyword evidence="5 8" id="KW-0418">Kinase</keyword>
<evidence type="ECO:0000256" key="6">
    <source>
        <dbReference type="SAM" id="Coils"/>
    </source>
</evidence>
<dbReference type="SUPFAM" id="SSF55874">
    <property type="entry name" value="ATPase domain of HSP90 chaperone/DNA topoisomerase II/histidine kinase"/>
    <property type="match status" value="1"/>
</dbReference>
<dbReference type="Gene3D" id="1.10.287.130">
    <property type="match status" value="1"/>
</dbReference>
<dbReference type="PRINTS" id="PR00344">
    <property type="entry name" value="BCTRLSENSOR"/>
</dbReference>
<dbReference type="InterPro" id="IPR003594">
    <property type="entry name" value="HATPase_dom"/>
</dbReference>
<dbReference type="PANTHER" id="PTHR42878:SF15">
    <property type="entry name" value="BACTERIOPHYTOCHROME"/>
    <property type="match status" value="1"/>
</dbReference>
<evidence type="ECO:0000256" key="5">
    <source>
        <dbReference type="ARBA" id="ARBA00022777"/>
    </source>
</evidence>
<keyword evidence="4" id="KW-0808">Transferase</keyword>
<dbReference type="InterPro" id="IPR005467">
    <property type="entry name" value="His_kinase_dom"/>
</dbReference>
<evidence type="ECO:0000256" key="1">
    <source>
        <dbReference type="ARBA" id="ARBA00000085"/>
    </source>
</evidence>